<gene>
    <name evidence="1" type="ORF">Amme_027_034</name>
</gene>
<reference evidence="1 2" key="2">
    <citation type="journal article" date="2014" name="FEMS Microbiol. Lett.">
        <title>Draft genomic DNA sequence of the facultatively methylotrophic bacterium Acidomonas methanolica type strain MB58.</title>
        <authorList>
            <person name="Higashiura N."/>
            <person name="Hadano H."/>
            <person name="Hirakawa H."/>
            <person name="Matsutani M."/>
            <person name="Takabe S."/>
            <person name="Matsushita K."/>
            <person name="Azuma Y."/>
        </authorList>
    </citation>
    <scope>NUCLEOTIDE SEQUENCE [LARGE SCALE GENOMIC DNA]</scope>
    <source>
        <strain evidence="1 2">MB58</strain>
    </source>
</reference>
<name>A0A023D2U2_ACIMT</name>
<organism evidence="1 2">
    <name type="scientific">Acidomonas methanolica NBRC 104435</name>
    <dbReference type="NCBI Taxonomy" id="1231351"/>
    <lineage>
        <taxon>Bacteria</taxon>
        <taxon>Pseudomonadati</taxon>
        <taxon>Pseudomonadota</taxon>
        <taxon>Alphaproteobacteria</taxon>
        <taxon>Acetobacterales</taxon>
        <taxon>Acetobacteraceae</taxon>
        <taxon>Acidomonas</taxon>
    </lineage>
</organism>
<dbReference type="RefSeq" id="WP_052511741.1">
    <property type="nucleotide sequence ID" value="NZ_BAND01000027.1"/>
</dbReference>
<accession>A0A023D2U2</accession>
<reference evidence="2" key="1">
    <citation type="journal article" date="2014" name="FEMS Microbiol. Lett.">
        <title>Draft Genomic DNA Sequence of the Facultatively Methylotrophic Bacterium Acidomonas methanolica type strain MB58.</title>
        <authorList>
            <person name="Higashiura N."/>
            <person name="Hadano H."/>
            <person name="Hirakawa H."/>
            <person name="Matsutani M."/>
            <person name="Takabe S."/>
            <person name="Matsushita K."/>
            <person name="Azuma Y."/>
        </authorList>
    </citation>
    <scope>NUCLEOTIDE SEQUENCE [LARGE SCALE GENOMIC DNA]</scope>
    <source>
        <strain evidence="2">MB58</strain>
    </source>
</reference>
<evidence type="ECO:0000313" key="1">
    <source>
        <dbReference type="EMBL" id="GAJ28483.1"/>
    </source>
</evidence>
<proteinExistence type="predicted"/>
<dbReference type="Proteomes" id="UP000019760">
    <property type="component" value="Unassembled WGS sequence"/>
</dbReference>
<dbReference type="EMBL" id="BAND01000027">
    <property type="protein sequence ID" value="GAJ28483.1"/>
    <property type="molecule type" value="Genomic_DNA"/>
</dbReference>
<dbReference type="OrthoDB" id="7281204at2"/>
<keyword evidence="2" id="KW-1185">Reference proteome</keyword>
<dbReference type="AlphaFoldDB" id="A0A023D2U2"/>
<protein>
    <submittedName>
        <fullName evidence="1">Uncharacterized protein</fullName>
    </submittedName>
</protein>
<evidence type="ECO:0000313" key="2">
    <source>
        <dbReference type="Proteomes" id="UP000019760"/>
    </source>
</evidence>
<comment type="caution">
    <text evidence="1">The sequence shown here is derived from an EMBL/GenBank/DDBJ whole genome shotgun (WGS) entry which is preliminary data.</text>
</comment>
<sequence>MTRGRLSTLFLLSCAGFTCFGPGGIGRAMAAPSGQAACWTRDPGEAAEPGYMCRDLSETTLKSLKGLSPAQVVAFFGAPGGDGKPQHFQSMDNTPGHYTGYVDLTYRGGRVATIDAMVAKRGPDGRAGNLLQFRWVAGKSECSDFPGSRTPCEQ</sequence>